<comment type="caution">
    <text evidence="2">The sequence shown here is derived from an EMBL/GenBank/DDBJ whole genome shotgun (WGS) entry which is preliminary data.</text>
</comment>
<dbReference type="InterPro" id="IPR025159">
    <property type="entry name" value="AbiEi_N"/>
</dbReference>
<dbReference type="AlphaFoldDB" id="A0A923NBW5"/>
<sequence>MTNIELVLNMAEKNNGMVTSSEITANGIPRRVLTDMVNRQLLIKTARGLYQLPTAWEDEWLIAQYRYSKGIYSHETALFLHGYSDRTPASFNMTFPRGYHIKKNWDIPILERYAVKEIYQLGIITMESPAGHKIKVYDLEKSLCDVVRGNETFDIEIVNNAMKRYAKDKNRNLRRLMEYAKLLKVEKKIRNYMEVLL</sequence>
<dbReference type="RefSeq" id="WP_249287308.1">
    <property type="nucleotide sequence ID" value="NZ_JACRWC010000103.1"/>
</dbReference>
<keyword evidence="3" id="KW-1185">Reference proteome</keyword>
<evidence type="ECO:0000313" key="3">
    <source>
        <dbReference type="Proteomes" id="UP000644115"/>
    </source>
</evidence>
<gene>
    <name evidence="2" type="ORF">H8876_08005</name>
</gene>
<evidence type="ECO:0000313" key="2">
    <source>
        <dbReference type="EMBL" id="MBC5999940.1"/>
    </source>
</evidence>
<dbReference type="EMBL" id="JACRWC010000103">
    <property type="protein sequence ID" value="MBC5999940.1"/>
    <property type="molecule type" value="Genomic_DNA"/>
</dbReference>
<dbReference type="Proteomes" id="UP000644115">
    <property type="component" value="Unassembled WGS sequence"/>
</dbReference>
<dbReference type="Pfam" id="PF13338">
    <property type="entry name" value="AbiEi_4"/>
    <property type="match status" value="1"/>
</dbReference>
<organism evidence="2 3">
    <name type="scientific">Lentihominibacter faecis</name>
    <dbReference type="NCBI Taxonomy" id="2764712"/>
    <lineage>
        <taxon>Bacteria</taxon>
        <taxon>Bacillati</taxon>
        <taxon>Bacillota</taxon>
        <taxon>Clostridia</taxon>
        <taxon>Peptostreptococcales</taxon>
        <taxon>Anaerovoracaceae</taxon>
        <taxon>Lentihominibacter</taxon>
    </lineage>
</organism>
<evidence type="ECO:0000259" key="1">
    <source>
        <dbReference type="Pfam" id="PF13338"/>
    </source>
</evidence>
<feature type="domain" description="AbiEi antitoxin N-terminal" evidence="1">
    <location>
        <begin position="7"/>
        <end position="53"/>
    </location>
</feature>
<proteinExistence type="predicted"/>
<accession>A0A923NBW5</accession>
<reference evidence="2" key="1">
    <citation type="submission" date="2020-08" db="EMBL/GenBank/DDBJ databases">
        <authorList>
            <person name="Liu C."/>
            <person name="Sun Q."/>
        </authorList>
    </citation>
    <scope>NUCLEOTIDE SEQUENCE</scope>
    <source>
        <strain evidence="2">BX16</strain>
    </source>
</reference>
<name>A0A923NBW5_9FIRM</name>
<protein>
    <submittedName>
        <fullName evidence="2">Type IV toxin-antitoxin system AbiEi family antitoxin domain-containing protein</fullName>
    </submittedName>
</protein>